<gene>
    <name evidence="1" type="ORF">QX51_14715</name>
</gene>
<reference evidence="1 2" key="1">
    <citation type="submission" date="2014-12" db="EMBL/GenBank/DDBJ databases">
        <title>Draft genome sequence of Terrisporobacter sp. 08-306576, isolated from the blood culture of a bacteremia patient.</title>
        <authorList>
            <person name="Lund L.C."/>
            <person name="Sydenham T.V."/>
            <person name="Hogh S.V."/>
            <person name="Skov M.N."/>
            <person name="Kemp M."/>
            <person name="Justesen U.S."/>
        </authorList>
    </citation>
    <scope>NUCLEOTIDE SEQUENCE [LARGE SCALE GENOMIC DNA]</scope>
    <source>
        <strain evidence="1 2">08-306576</strain>
    </source>
</reference>
<evidence type="ECO:0000313" key="2">
    <source>
        <dbReference type="Proteomes" id="UP000031189"/>
    </source>
</evidence>
<dbReference type="AlphaFoldDB" id="A0A0B3VUP4"/>
<dbReference type="RefSeq" id="WP_039680647.1">
    <property type="nucleotide sequence ID" value="NZ_JAWGXO010000011.1"/>
</dbReference>
<sequence>MKKLVVVGIIFLLITSFNNSYFNKYMEEGKKAIINEEFIKAKDLFKKAVDKKSDDKEARALYKQSEILLEVINLEKENSFQEAIDLCQNINNTDSEDSIIKEVAEKIKNESNNYLKNLKEYENNLNIRINEGKLLMNSRSYFKAKEIFTEIIKEIENTDIYYLQLDEVNRYLDICENK</sequence>
<evidence type="ECO:0008006" key="3">
    <source>
        <dbReference type="Google" id="ProtNLM"/>
    </source>
</evidence>
<proteinExistence type="predicted"/>
<dbReference type="SUPFAM" id="SSF48452">
    <property type="entry name" value="TPR-like"/>
    <property type="match status" value="1"/>
</dbReference>
<evidence type="ECO:0000313" key="1">
    <source>
        <dbReference type="EMBL" id="KHS56324.1"/>
    </source>
</evidence>
<dbReference type="Gene3D" id="1.25.40.10">
    <property type="entry name" value="Tetratricopeptide repeat domain"/>
    <property type="match status" value="1"/>
</dbReference>
<keyword evidence="2" id="KW-1185">Reference proteome</keyword>
<organism evidence="1 2">
    <name type="scientific">Terrisporobacter othiniensis</name>
    <dbReference type="NCBI Taxonomy" id="1577792"/>
    <lineage>
        <taxon>Bacteria</taxon>
        <taxon>Bacillati</taxon>
        <taxon>Bacillota</taxon>
        <taxon>Clostridia</taxon>
        <taxon>Peptostreptococcales</taxon>
        <taxon>Peptostreptococcaceae</taxon>
        <taxon>Terrisporobacter</taxon>
    </lineage>
</organism>
<dbReference type="OrthoDB" id="9843421at2"/>
<dbReference type="Proteomes" id="UP000031189">
    <property type="component" value="Unassembled WGS sequence"/>
</dbReference>
<protein>
    <recommendedName>
        <fullName evidence="3">Tetratricopeptide repeat protein</fullName>
    </recommendedName>
</protein>
<accession>A0A0B3VUP4</accession>
<dbReference type="EMBL" id="JWHR01000115">
    <property type="protein sequence ID" value="KHS56324.1"/>
    <property type="molecule type" value="Genomic_DNA"/>
</dbReference>
<name>A0A0B3VUP4_9FIRM</name>
<dbReference type="InterPro" id="IPR011990">
    <property type="entry name" value="TPR-like_helical_dom_sf"/>
</dbReference>
<comment type="caution">
    <text evidence="1">The sequence shown here is derived from an EMBL/GenBank/DDBJ whole genome shotgun (WGS) entry which is preliminary data.</text>
</comment>